<dbReference type="Gene3D" id="3.40.50.720">
    <property type="entry name" value="NAD(P)-binding Rossmann-like Domain"/>
    <property type="match status" value="1"/>
</dbReference>
<sequence length="86" mass="9364">MSFAEPIEDYADTPAGAVRHRFRAQDGGQPNDPIRAARIIVDAVSSDNAPLRIPLGPEAIDRIRAKLTAQLADLERWAPIGIATQF</sequence>
<dbReference type="Proteomes" id="UP001596298">
    <property type="component" value="Unassembled WGS sequence"/>
</dbReference>
<name>A0ABW2AJX7_9MICO</name>
<accession>A0ABW2AJX7</accession>
<evidence type="ECO:0008006" key="3">
    <source>
        <dbReference type="Google" id="ProtNLM"/>
    </source>
</evidence>
<evidence type="ECO:0000313" key="2">
    <source>
        <dbReference type="Proteomes" id="UP001596298"/>
    </source>
</evidence>
<dbReference type="EMBL" id="JBHSWH010000001">
    <property type="protein sequence ID" value="MFC6706950.1"/>
    <property type="molecule type" value="Genomic_DNA"/>
</dbReference>
<evidence type="ECO:0000313" key="1">
    <source>
        <dbReference type="EMBL" id="MFC6706950.1"/>
    </source>
</evidence>
<dbReference type="RefSeq" id="WP_382403623.1">
    <property type="nucleotide sequence ID" value="NZ_JBHSWH010000001.1"/>
</dbReference>
<organism evidence="1 2">
    <name type="scientific">Flexivirga alba</name>
    <dbReference type="NCBI Taxonomy" id="702742"/>
    <lineage>
        <taxon>Bacteria</taxon>
        <taxon>Bacillati</taxon>
        <taxon>Actinomycetota</taxon>
        <taxon>Actinomycetes</taxon>
        <taxon>Micrococcales</taxon>
        <taxon>Dermacoccaceae</taxon>
        <taxon>Flexivirga</taxon>
    </lineage>
</organism>
<protein>
    <recommendedName>
        <fullName evidence="3">Short-chain dehydrogenase</fullName>
    </recommendedName>
</protein>
<proteinExistence type="predicted"/>
<comment type="caution">
    <text evidence="1">The sequence shown here is derived from an EMBL/GenBank/DDBJ whole genome shotgun (WGS) entry which is preliminary data.</text>
</comment>
<keyword evidence="2" id="KW-1185">Reference proteome</keyword>
<reference evidence="2" key="1">
    <citation type="journal article" date="2019" name="Int. J. Syst. Evol. Microbiol.">
        <title>The Global Catalogue of Microorganisms (GCM) 10K type strain sequencing project: providing services to taxonomists for standard genome sequencing and annotation.</title>
        <authorList>
            <consortium name="The Broad Institute Genomics Platform"/>
            <consortium name="The Broad Institute Genome Sequencing Center for Infectious Disease"/>
            <person name="Wu L."/>
            <person name="Ma J."/>
        </authorList>
    </citation>
    <scope>NUCLEOTIDE SEQUENCE [LARGE SCALE GENOMIC DNA]</scope>
    <source>
        <strain evidence="2">CCUG 58127</strain>
    </source>
</reference>
<gene>
    <name evidence="1" type="ORF">ACFQDH_17235</name>
</gene>